<dbReference type="RefSeq" id="WP_008940239.1">
    <property type="nucleotide sequence ID" value="NZ_APAT01000023.1"/>
</dbReference>
<comment type="caution">
    <text evidence="3">The sequence shown here is derived from an EMBL/GenBank/DDBJ whole genome shotgun (WGS) entry which is preliminary data.</text>
</comment>
<evidence type="ECO:0000259" key="2">
    <source>
        <dbReference type="Pfam" id="PF00462"/>
    </source>
</evidence>
<accession>M7CMJ9</accession>
<name>M7CMJ9_9GAMM</name>
<dbReference type="Pfam" id="PF00462">
    <property type="entry name" value="Glutaredoxin"/>
    <property type="match status" value="1"/>
</dbReference>
<dbReference type="Gene3D" id="3.40.30.10">
    <property type="entry name" value="Glutaredoxin"/>
    <property type="match status" value="1"/>
</dbReference>
<dbReference type="EMBL" id="APAT01000023">
    <property type="protein sequence ID" value="EMP54389.1"/>
    <property type="molecule type" value="Genomic_DNA"/>
</dbReference>
<keyword evidence="1" id="KW-0732">Signal</keyword>
<feature type="domain" description="Glutaredoxin" evidence="2">
    <location>
        <begin position="32"/>
        <end position="87"/>
    </location>
</feature>
<sequence>MRIEKLLRAVAVSIGLLVGGQSAGAASGSQIYLFSQPFCPGCEAAKAYLRAHEIDYREFDITSSDAALSAFKRLGGRGTPFFIIGGQRMHGFTVGRFEQRLKDAGIIR</sequence>
<dbReference type="CDD" id="cd02976">
    <property type="entry name" value="NrdH"/>
    <property type="match status" value="1"/>
</dbReference>
<dbReference type="AlphaFoldDB" id="M7CMJ9"/>
<dbReference type="InterPro" id="IPR002109">
    <property type="entry name" value="Glutaredoxin"/>
</dbReference>
<evidence type="ECO:0000256" key="1">
    <source>
        <dbReference type="SAM" id="SignalP"/>
    </source>
</evidence>
<protein>
    <submittedName>
        <fullName evidence="3">Glutaredoxin</fullName>
    </submittedName>
</protein>
<organism evidence="3 4">
    <name type="scientific">Marinobacter santoriniensis NKSG1</name>
    <dbReference type="NCBI Taxonomy" id="1288826"/>
    <lineage>
        <taxon>Bacteria</taxon>
        <taxon>Pseudomonadati</taxon>
        <taxon>Pseudomonadota</taxon>
        <taxon>Gammaproteobacteria</taxon>
        <taxon>Pseudomonadales</taxon>
        <taxon>Marinobacteraceae</taxon>
        <taxon>Marinobacter</taxon>
    </lineage>
</organism>
<reference evidence="3 4" key="1">
    <citation type="journal article" date="2013" name="Genome Announc.">
        <title>Genome Sequence of Hydrothermal Arsenic-Respiring Bacterium Marinobacter santoriniensis NKSG1T.</title>
        <authorList>
            <person name="Handley K.M."/>
            <person name="Upton M."/>
            <person name="Beatson S.A."/>
            <person name="Hery M."/>
            <person name="Lloyd J.R."/>
        </authorList>
    </citation>
    <scope>NUCLEOTIDE SEQUENCE [LARGE SCALE GENOMIC DNA]</scope>
    <source>
        <strain evidence="3 4">NKSG1</strain>
    </source>
</reference>
<evidence type="ECO:0000313" key="4">
    <source>
        <dbReference type="Proteomes" id="UP000011960"/>
    </source>
</evidence>
<dbReference type="PROSITE" id="PS51354">
    <property type="entry name" value="GLUTAREDOXIN_2"/>
    <property type="match status" value="1"/>
</dbReference>
<gene>
    <name evidence="3" type="ORF">MSNKSG1_15566</name>
</gene>
<dbReference type="InterPro" id="IPR036249">
    <property type="entry name" value="Thioredoxin-like_sf"/>
</dbReference>
<dbReference type="STRING" id="1288826.MSNKSG1_15566"/>
<dbReference type="PATRIC" id="fig|1288826.3.peg.3094"/>
<dbReference type="eggNOG" id="COG0695">
    <property type="taxonomic scope" value="Bacteria"/>
</dbReference>
<proteinExistence type="predicted"/>
<dbReference type="SUPFAM" id="SSF52833">
    <property type="entry name" value="Thioredoxin-like"/>
    <property type="match status" value="1"/>
</dbReference>
<evidence type="ECO:0000313" key="3">
    <source>
        <dbReference type="EMBL" id="EMP54389.1"/>
    </source>
</evidence>
<feature type="signal peptide" evidence="1">
    <location>
        <begin position="1"/>
        <end position="25"/>
    </location>
</feature>
<keyword evidence="4" id="KW-1185">Reference proteome</keyword>
<dbReference type="Proteomes" id="UP000011960">
    <property type="component" value="Unassembled WGS sequence"/>
</dbReference>
<feature type="chain" id="PRO_5004080915" evidence="1">
    <location>
        <begin position="26"/>
        <end position="108"/>
    </location>
</feature>
<dbReference type="OrthoDB" id="9795531at2"/>